<sequence length="104" mass="11464">MSSFVHRSLSLPGSVELLCTTGLLLAKQAVTSCVLRLHQLQRSSCQSATSLPTREYLCSQCFINASNFQLYISPYLNVNAACFSVSDDTCRRGLNLIKRKSIST</sequence>
<gene>
    <name evidence="1" type="ORF">TSPI_06658</name>
</gene>
<evidence type="ECO:0000313" key="1">
    <source>
        <dbReference type="EMBL" id="KAL1230327.1"/>
    </source>
</evidence>
<name>A0ABR3K583_TRISP</name>
<keyword evidence="2" id="KW-1185">Reference proteome</keyword>
<evidence type="ECO:0000313" key="2">
    <source>
        <dbReference type="Proteomes" id="UP001558632"/>
    </source>
</evidence>
<reference evidence="1 2" key="1">
    <citation type="submission" date="2024-07" db="EMBL/GenBank/DDBJ databases">
        <title>Enhanced genomic and transcriptomic resources for Trichinella pseudospiralis and T. spiralis underpin the discovery of pronounced molecular differences between stages and species.</title>
        <authorList>
            <person name="Pasi K.K."/>
            <person name="La Rosa G."/>
            <person name="Gomez-Morales M.A."/>
            <person name="Tosini F."/>
            <person name="Sumanam S."/>
            <person name="Young N.D."/>
            <person name="Chang B.C."/>
            <person name="Robin G.B."/>
        </authorList>
    </citation>
    <scope>NUCLEOTIDE SEQUENCE [LARGE SCALE GENOMIC DNA]</scope>
    <source>
        <strain evidence="1">ISS534</strain>
    </source>
</reference>
<comment type="caution">
    <text evidence="1">The sequence shown here is derived from an EMBL/GenBank/DDBJ whole genome shotgun (WGS) entry which is preliminary data.</text>
</comment>
<organism evidence="1 2">
    <name type="scientific">Trichinella spiralis</name>
    <name type="common">Trichina worm</name>
    <dbReference type="NCBI Taxonomy" id="6334"/>
    <lineage>
        <taxon>Eukaryota</taxon>
        <taxon>Metazoa</taxon>
        <taxon>Ecdysozoa</taxon>
        <taxon>Nematoda</taxon>
        <taxon>Enoplea</taxon>
        <taxon>Dorylaimia</taxon>
        <taxon>Trichinellida</taxon>
        <taxon>Trichinellidae</taxon>
        <taxon>Trichinella</taxon>
    </lineage>
</organism>
<dbReference type="Proteomes" id="UP001558632">
    <property type="component" value="Unassembled WGS sequence"/>
</dbReference>
<accession>A0ABR3K583</accession>
<dbReference type="EMBL" id="JBEUSY010000476">
    <property type="protein sequence ID" value="KAL1230327.1"/>
    <property type="molecule type" value="Genomic_DNA"/>
</dbReference>
<protein>
    <submittedName>
        <fullName evidence="1">Pentatricopeptide repeat-containing protein</fullName>
    </submittedName>
</protein>
<proteinExistence type="predicted"/>